<gene>
    <name evidence="5" type="ORF">AMURIS_03846</name>
</gene>
<dbReference type="PROSITE" id="PS51206">
    <property type="entry name" value="SF3_HELICASE_1"/>
    <property type="match status" value="1"/>
</dbReference>
<dbReference type="SUPFAM" id="SSF52540">
    <property type="entry name" value="P-loop containing nucleoside triphosphate hydrolases"/>
    <property type="match status" value="1"/>
</dbReference>
<accession>A0A2K4ZL36</accession>
<dbReference type="Pfam" id="PF19263">
    <property type="entry name" value="DUF5906"/>
    <property type="match status" value="1"/>
</dbReference>
<dbReference type="GO" id="GO:0005524">
    <property type="term" value="F:ATP binding"/>
    <property type="evidence" value="ECO:0007669"/>
    <property type="project" value="UniProtKB-KW"/>
</dbReference>
<evidence type="ECO:0000313" key="6">
    <source>
        <dbReference type="Proteomes" id="UP000236311"/>
    </source>
</evidence>
<dbReference type="InterPro" id="IPR027417">
    <property type="entry name" value="P-loop_NTPase"/>
</dbReference>
<keyword evidence="2" id="KW-0378">Hydrolase</keyword>
<dbReference type="Gene3D" id="3.40.50.300">
    <property type="entry name" value="P-loop containing nucleotide triphosphate hydrolases"/>
    <property type="match status" value="1"/>
</dbReference>
<dbReference type="PANTHER" id="PTHR35372">
    <property type="entry name" value="ATP BINDING PROTEIN-RELATED"/>
    <property type="match status" value="1"/>
</dbReference>
<reference evidence="5 6" key="1">
    <citation type="submission" date="2018-01" db="EMBL/GenBank/DDBJ databases">
        <authorList>
            <person name="Gaut B.S."/>
            <person name="Morton B.R."/>
            <person name="Clegg M.T."/>
            <person name="Duvall M.R."/>
        </authorList>
    </citation>
    <scope>NUCLEOTIDE SEQUENCE [LARGE SCALE GENOMIC DNA]</scope>
    <source>
        <strain evidence="5">GP69</strain>
    </source>
</reference>
<keyword evidence="3" id="KW-0067">ATP-binding</keyword>
<keyword evidence="1" id="KW-0547">Nucleotide-binding</keyword>
<keyword evidence="6" id="KW-1185">Reference proteome</keyword>
<evidence type="ECO:0000256" key="3">
    <source>
        <dbReference type="ARBA" id="ARBA00022840"/>
    </source>
</evidence>
<name>A0A2K4ZL36_9FIRM</name>
<organism evidence="5 6">
    <name type="scientific">Acetatifactor muris</name>
    <dbReference type="NCBI Taxonomy" id="879566"/>
    <lineage>
        <taxon>Bacteria</taxon>
        <taxon>Bacillati</taxon>
        <taxon>Bacillota</taxon>
        <taxon>Clostridia</taxon>
        <taxon>Lachnospirales</taxon>
        <taxon>Lachnospiraceae</taxon>
        <taxon>Acetatifactor</taxon>
    </lineage>
</organism>
<proteinExistence type="predicted"/>
<dbReference type="GO" id="GO:0016787">
    <property type="term" value="F:hydrolase activity"/>
    <property type="evidence" value="ECO:0007669"/>
    <property type="project" value="UniProtKB-KW"/>
</dbReference>
<dbReference type="Proteomes" id="UP000236311">
    <property type="component" value="Unassembled WGS sequence"/>
</dbReference>
<dbReference type="RefSeq" id="WP_172455204.1">
    <property type="nucleotide sequence ID" value="NZ_JANJZD010000023.1"/>
</dbReference>
<dbReference type="InterPro" id="IPR045455">
    <property type="entry name" value="NrS-1_pol-like_helicase"/>
</dbReference>
<evidence type="ECO:0000259" key="4">
    <source>
        <dbReference type="PROSITE" id="PS51206"/>
    </source>
</evidence>
<protein>
    <recommendedName>
        <fullName evidence="4">SF3 helicase domain-containing protein</fullName>
    </recommendedName>
</protein>
<feature type="domain" description="SF3 helicase" evidence="4">
    <location>
        <begin position="146"/>
        <end position="302"/>
    </location>
</feature>
<sequence length="438" mass="49880">MEKMEQASQPETWFDGNKVNDVLFCEDFLAGHPMKCIHGTFFDVNGAIGDAEQIKAEIYYKIAPYVTSGIAKKATTLLDALRIRCYSPPIPYQTDRIHVANGTYFLSGDFSSQKEFCMNRLPVRYAPDAPEPSQWLSFVGQLLEPEDIITLQEFMGYMLQPTTKGQKMMIVIGKGGEGKSRIGRVLRALLGDSMNTGSIQKVEVDRFARADLEWKLLMLDDDMKLEALPQTNNIKSIVTLEDKTDLERKGRQSEQGYLCVRFICFGNGNLGSLYDRSYGFFRRQIVLTVKERKPDRKYDPFLGEKLIAEAEGIFLWCLEGLHRLIDNGYSFTISKRAEDNLTKAMQDGNNIIVFMQSEGYIRLEKGTHATSKQLYGAYGQWCEDNLEKPLGERSFSNFLRQNEDKYKLTYTNNIALGNGKTARGFKGIHVKMRTGERH</sequence>
<dbReference type="InterPro" id="IPR051620">
    <property type="entry name" value="ORF904-like_C"/>
</dbReference>
<dbReference type="InterPro" id="IPR014015">
    <property type="entry name" value="Helicase_SF3_DNA-vir"/>
</dbReference>
<dbReference type="AlphaFoldDB" id="A0A2K4ZL36"/>
<dbReference type="PANTHER" id="PTHR35372:SF2">
    <property type="entry name" value="SF3 HELICASE DOMAIN-CONTAINING PROTEIN"/>
    <property type="match status" value="1"/>
</dbReference>
<evidence type="ECO:0000256" key="1">
    <source>
        <dbReference type="ARBA" id="ARBA00022741"/>
    </source>
</evidence>
<evidence type="ECO:0000313" key="5">
    <source>
        <dbReference type="EMBL" id="SOY31112.1"/>
    </source>
</evidence>
<dbReference type="EMBL" id="OFSM01000022">
    <property type="protein sequence ID" value="SOY31112.1"/>
    <property type="molecule type" value="Genomic_DNA"/>
</dbReference>
<evidence type="ECO:0000256" key="2">
    <source>
        <dbReference type="ARBA" id="ARBA00022801"/>
    </source>
</evidence>